<keyword evidence="2" id="KW-1185">Reference proteome</keyword>
<organism evidence="1 2">
    <name type="scientific">Lentzea indica</name>
    <dbReference type="NCBI Taxonomy" id="2604800"/>
    <lineage>
        <taxon>Bacteria</taxon>
        <taxon>Bacillati</taxon>
        <taxon>Actinomycetota</taxon>
        <taxon>Actinomycetes</taxon>
        <taxon>Pseudonocardiales</taxon>
        <taxon>Pseudonocardiaceae</taxon>
        <taxon>Lentzea</taxon>
    </lineage>
</organism>
<dbReference type="EMBL" id="VSRL01000092">
    <property type="protein sequence ID" value="NKE59700.1"/>
    <property type="molecule type" value="Genomic_DNA"/>
</dbReference>
<evidence type="ECO:0008006" key="3">
    <source>
        <dbReference type="Google" id="ProtNLM"/>
    </source>
</evidence>
<name>A0ABX1FL96_9PSEU</name>
<comment type="caution">
    <text evidence="1">The sequence shown here is derived from an EMBL/GenBank/DDBJ whole genome shotgun (WGS) entry which is preliminary data.</text>
</comment>
<dbReference type="Proteomes" id="UP001515943">
    <property type="component" value="Unassembled WGS sequence"/>
</dbReference>
<sequence>MSISSVAQVLRADGLFVIDDVAVMDDCQQLNDLELLSTALQDALAAQASGEVIGPEVDELTLRRAERRARRADARRSLDVQVLGGAA</sequence>
<proteinExistence type="predicted"/>
<accession>A0ABX1FL96</accession>
<evidence type="ECO:0000313" key="2">
    <source>
        <dbReference type="Proteomes" id="UP001515943"/>
    </source>
</evidence>
<protein>
    <recommendedName>
        <fullName evidence="3">TubC N-terminal docking domain-containing protein</fullName>
    </recommendedName>
</protein>
<gene>
    <name evidence="1" type="ORF">FXN61_23970</name>
</gene>
<evidence type="ECO:0000313" key="1">
    <source>
        <dbReference type="EMBL" id="NKE59700.1"/>
    </source>
</evidence>
<reference evidence="1 2" key="1">
    <citation type="submission" date="2019-08" db="EMBL/GenBank/DDBJ databases">
        <title>Lentzea from Indian Himalayas.</title>
        <authorList>
            <person name="Mandal S."/>
            <person name="Mallick Gupta A."/>
            <person name="Maiti P.K."/>
            <person name="Sarkar J."/>
            <person name="Mandal S."/>
        </authorList>
    </citation>
    <scope>NUCLEOTIDE SEQUENCE [LARGE SCALE GENOMIC DNA]</scope>
    <source>
        <strain evidence="1 2">PSKA42</strain>
    </source>
</reference>
<dbReference type="RefSeq" id="WP_167976361.1">
    <property type="nucleotide sequence ID" value="NZ_VSRL01000092.1"/>
</dbReference>